<dbReference type="GO" id="GO:0043565">
    <property type="term" value="F:sequence-specific DNA binding"/>
    <property type="evidence" value="ECO:0007669"/>
    <property type="project" value="TreeGrafter"/>
</dbReference>
<evidence type="ECO:0000256" key="5">
    <source>
        <dbReference type="ARBA" id="ARBA00023242"/>
    </source>
</evidence>
<evidence type="ECO:0000256" key="6">
    <source>
        <dbReference type="SAM" id="MobiDB-lite"/>
    </source>
</evidence>
<evidence type="ECO:0000259" key="7">
    <source>
        <dbReference type="PROSITE" id="PS50888"/>
    </source>
</evidence>
<name>A0A1D1Z3D3_9ARAE</name>
<feature type="region of interest" description="Disordered" evidence="6">
    <location>
        <begin position="31"/>
        <end position="60"/>
    </location>
</feature>
<reference evidence="8" key="1">
    <citation type="submission" date="2015-07" db="EMBL/GenBank/DDBJ databases">
        <title>Transcriptome Assembly of Anthurium amnicola.</title>
        <authorList>
            <person name="Suzuki J."/>
        </authorList>
    </citation>
    <scope>NUCLEOTIDE SEQUENCE</scope>
</reference>
<dbReference type="EMBL" id="GDJX01006562">
    <property type="protein sequence ID" value="JAT61374.1"/>
    <property type="molecule type" value="Transcribed_RNA"/>
</dbReference>
<evidence type="ECO:0000256" key="3">
    <source>
        <dbReference type="ARBA" id="ARBA00023015"/>
    </source>
</evidence>
<dbReference type="GO" id="GO:0005634">
    <property type="term" value="C:nucleus"/>
    <property type="evidence" value="ECO:0007669"/>
    <property type="project" value="UniProtKB-SubCell"/>
</dbReference>
<comment type="similarity">
    <text evidence="2">Belongs to the bHLH protein family.</text>
</comment>
<gene>
    <name evidence="8" type="primary">BHLH35_1</name>
    <name evidence="8" type="ORF">g.44715</name>
</gene>
<evidence type="ECO:0000256" key="4">
    <source>
        <dbReference type="ARBA" id="ARBA00023163"/>
    </source>
</evidence>
<protein>
    <submittedName>
        <fullName evidence="8">Transcription factor bHLH35</fullName>
    </submittedName>
</protein>
<accession>A0A1D1Z3D3</accession>
<dbReference type="GO" id="GO:0003700">
    <property type="term" value="F:DNA-binding transcription factor activity"/>
    <property type="evidence" value="ECO:0007669"/>
    <property type="project" value="TreeGrafter"/>
</dbReference>
<keyword evidence="4" id="KW-0804">Transcription</keyword>
<keyword evidence="5" id="KW-0539">Nucleus</keyword>
<dbReference type="InterPro" id="IPR054502">
    <property type="entry name" value="bHLH-TF_ACT-like_plant"/>
</dbReference>
<dbReference type="GO" id="GO:0046983">
    <property type="term" value="F:protein dimerization activity"/>
    <property type="evidence" value="ECO:0007669"/>
    <property type="project" value="InterPro"/>
</dbReference>
<dbReference type="PANTHER" id="PTHR31945:SF26">
    <property type="entry name" value="TRANSCRIPTION FACTOR BHLH35"/>
    <property type="match status" value="1"/>
</dbReference>
<comment type="subcellular location">
    <subcellularLocation>
        <location evidence="1">Nucleus</location>
    </subcellularLocation>
</comment>
<feature type="non-terminal residue" evidence="8">
    <location>
        <position position="1"/>
    </location>
</feature>
<dbReference type="InterPro" id="IPR051358">
    <property type="entry name" value="TF_AMS/ICE1/BHLH6-like"/>
</dbReference>
<organism evidence="8">
    <name type="scientific">Anthurium amnicola</name>
    <dbReference type="NCBI Taxonomy" id="1678845"/>
    <lineage>
        <taxon>Eukaryota</taxon>
        <taxon>Viridiplantae</taxon>
        <taxon>Streptophyta</taxon>
        <taxon>Embryophyta</taxon>
        <taxon>Tracheophyta</taxon>
        <taxon>Spermatophyta</taxon>
        <taxon>Magnoliopsida</taxon>
        <taxon>Liliopsida</taxon>
        <taxon>Araceae</taxon>
        <taxon>Pothoideae</taxon>
        <taxon>Potheae</taxon>
        <taxon>Anthurium</taxon>
    </lineage>
</organism>
<evidence type="ECO:0000256" key="2">
    <source>
        <dbReference type="ARBA" id="ARBA00005510"/>
    </source>
</evidence>
<dbReference type="InterPro" id="IPR011598">
    <property type="entry name" value="bHLH_dom"/>
</dbReference>
<dbReference type="SUPFAM" id="SSF47459">
    <property type="entry name" value="HLH, helix-loop-helix DNA-binding domain"/>
    <property type="match status" value="1"/>
</dbReference>
<dbReference type="Pfam" id="PF22754">
    <property type="entry name" value="bHLH-TF_ACT-like_plant"/>
    <property type="match status" value="1"/>
</dbReference>
<evidence type="ECO:0000313" key="8">
    <source>
        <dbReference type="EMBL" id="JAT61374.1"/>
    </source>
</evidence>
<evidence type="ECO:0000256" key="1">
    <source>
        <dbReference type="ARBA" id="ARBA00004123"/>
    </source>
</evidence>
<keyword evidence="3" id="KW-0805">Transcription regulation</keyword>
<dbReference type="PANTHER" id="PTHR31945">
    <property type="entry name" value="TRANSCRIPTION FACTOR SCREAM2-RELATED"/>
    <property type="match status" value="1"/>
</dbReference>
<proteinExistence type="inferred from homology"/>
<dbReference type="InterPro" id="IPR036638">
    <property type="entry name" value="HLH_DNA-bd_sf"/>
</dbReference>
<sequence>PNISKMDKISIIKDAISYILQLQDEERKILSETPGTSGKGAEPNHCWNPTRRKKRRTVRGSEPCRPLIEVIDLQVSEAGKGTSLVSMTCPKKADTMARVGEVFESLDLKIVSGNIASLTGRLLHNVLVQTDGMQPAQLKEKIELAIAALDAPEITTKF</sequence>
<dbReference type="PROSITE" id="PS50888">
    <property type="entry name" value="BHLH"/>
    <property type="match status" value="1"/>
</dbReference>
<dbReference type="AlphaFoldDB" id="A0A1D1Z3D3"/>
<feature type="domain" description="BHLH" evidence="7">
    <location>
        <begin position="1"/>
        <end position="22"/>
    </location>
</feature>